<reference evidence="1" key="1">
    <citation type="submission" date="2024-05" db="EMBL/GenBank/DDBJ databases">
        <title>Isolation and characterization of Sporomusa carbonis sp. nov., a carboxydotrophic hydrogenogen in the genus of Sporomusa isolated from a charcoal burning pile.</title>
        <authorList>
            <person name="Boeer T."/>
            <person name="Rosenbaum F."/>
            <person name="Eysell L."/>
            <person name="Mueller V."/>
            <person name="Daniel R."/>
            <person name="Poehlein A."/>
        </authorList>
    </citation>
    <scope>NUCLEOTIDE SEQUENCE [LARGE SCALE GENOMIC DNA]</scope>
    <source>
        <strain evidence="1">DSM 3132</strain>
    </source>
</reference>
<organism evidence="1 2">
    <name type="scientific">Sporomusa acidovorans (strain ATCC 49682 / DSM 3132 / Mol)</name>
    <dbReference type="NCBI Taxonomy" id="1123286"/>
    <lineage>
        <taxon>Bacteria</taxon>
        <taxon>Bacillati</taxon>
        <taxon>Bacillota</taxon>
        <taxon>Negativicutes</taxon>
        <taxon>Selenomonadales</taxon>
        <taxon>Sporomusaceae</taxon>
        <taxon>Sporomusa</taxon>
    </lineage>
</organism>
<evidence type="ECO:0000313" key="2">
    <source>
        <dbReference type="Proteomes" id="UP000216052"/>
    </source>
</evidence>
<accession>A0ABZ3IW14</accession>
<dbReference type="Proteomes" id="UP000216052">
    <property type="component" value="Chromosome"/>
</dbReference>
<name>A0ABZ3IW14_SPOA4</name>
<sequence>MGEYENASNVIYRDITLFFITIFGFAKKVPIRGSN</sequence>
<dbReference type="EMBL" id="CP155571">
    <property type="protein sequence ID" value="XFO70034.1"/>
    <property type="molecule type" value="Genomic_DNA"/>
</dbReference>
<gene>
    <name evidence="1" type="ORF">SPACI_000130</name>
</gene>
<proteinExistence type="predicted"/>
<protein>
    <submittedName>
        <fullName evidence="1">Uncharacterized protein</fullName>
    </submittedName>
</protein>
<keyword evidence="2" id="KW-1185">Reference proteome</keyword>
<evidence type="ECO:0000313" key="1">
    <source>
        <dbReference type="EMBL" id="XFO70034.1"/>
    </source>
</evidence>